<evidence type="ECO:0000313" key="2">
    <source>
        <dbReference type="Proteomes" id="UP001399917"/>
    </source>
</evidence>
<evidence type="ECO:0008006" key="3">
    <source>
        <dbReference type="Google" id="ProtNLM"/>
    </source>
</evidence>
<dbReference type="Proteomes" id="UP001399917">
    <property type="component" value="Unassembled WGS sequence"/>
</dbReference>
<dbReference type="RefSeq" id="WP_344841856.1">
    <property type="nucleotide sequence ID" value="NZ_BAABDF010000001.1"/>
</dbReference>
<evidence type="ECO:0000313" key="1">
    <source>
        <dbReference type="EMBL" id="GAA3853100.1"/>
    </source>
</evidence>
<keyword evidence="2" id="KW-1185">Reference proteome</keyword>
<gene>
    <name evidence="1" type="ORF">GCM10022404_00540</name>
</gene>
<dbReference type="EMBL" id="BAABDF010000001">
    <property type="protein sequence ID" value="GAA3853100.1"/>
    <property type="molecule type" value="Genomic_DNA"/>
</dbReference>
<proteinExistence type="predicted"/>
<organism evidence="1 2">
    <name type="scientific">Celeribacter arenosi</name>
    <dbReference type="NCBI Taxonomy" id="792649"/>
    <lineage>
        <taxon>Bacteria</taxon>
        <taxon>Pseudomonadati</taxon>
        <taxon>Pseudomonadota</taxon>
        <taxon>Alphaproteobacteria</taxon>
        <taxon>Rhodobacterales</taxon>
        <taxon>Roseobacteraceae</taxon>
        <taxon>Celeribacter</taxon>
    </lineage>
</organism>
<reference evidence="2" key="1">
    <citation type="journal article" date="2019" name="Int. J. Syst. Evol. Microbiol.">
        <title>The Global Catalogue of Microorganisms (GCM) 10K type strain sequencing project: providing services to taxonomists for standard genome sequencing and annotation.</title>
        <authorList>
            <consortium name="The Broad Institute Genomics Platform"/>
            <consortium name="The Broad Institute Genome Sequencing Center for Infectious Disease"/>
            <person name="Wu L."/>
            <person name="Ma J."/>
        </authorList>
    </citation>
    <scope>NUCLEOTIDE SEQUENCE [LARGE SCALE GENOMIC DNA]</scope>
    <source>
        <strain evidence="2">JCM 17190</strain>
    </source>
</reference>
<sequence>MQTRVTRSPECGNAPENARAEAIALALMGVGRLEEDALAEIVTWDRSQSAVVVGREAVSHAVAKVDPPASISLAEVVTHGRAGTVSGRMTRDGAGTVLFCHVIRFTSPSTHQIAQLVSFERQEVSHG</sequence>
<accession>A0ABP7JS57</accession>
<comment type="caution">
    <text evidence="1">The sequence shown here is derived from an EMBL/GenBank/DDBJ whole genome shotgun (WGS) entry which is preliminary data.</text>
</comment>
<dbReference type="Gene3D" id="3.10.450.50">
    <property type="match status" value="1"/>
</dbReference>
<protein>
    <recommendedName>
        <fullName evidence="3">SnoaL-like domain-containing protein</fullName>
    </recommendedName>
</protein>
<name>A0ABP7JS57_9RHOB</name>